<evidence type="ECO:0008006" key="3">
    <source>
        <dbReference type="Google" id="ProtNLM"/>
    </source>
</evidence>
<reference evidence="1 2" key="1">
    <citation type="submission" date="2009-11" db="EMBL/GenBank/DDBJ databases">
        <title>Annotation of Allomyces macrogynus ATCC 38327.</title>
        <authorList>
            <consortium name="The Broad Institute Genome Sequencing Platform"/>
            <person name="Russ C."/>
            <person name="Cuomo C."/>
            <person name="Burger G."/>
            <person name="Gray M.W."/>
            <person name="Holland P.W.H."/>
            <person name="King N."/>
            <person name="Lang F.B.F."/>
            <person name="Roger A.J."/>
            <person name="Ruiz-Trillo I."/>
            <person name="Young S.K."/>
            <person name="Zeng Q."/>
            <person name="Gargeya S."/>
            <person name="Fitzgerald M."/>
            <person name="Haas B."/>
            <person name="Abouelleil A."/>
            <person name="Alvarado L."/>
            <person name="Arachchi H.M."/>
            <person name="Berlin A."/>
            <person name="Chapman S.B."/>
            <person name="Gearin G."/>
            <person name="Goldberg J."/>
            <person name="Griggs A."/>
            <person name="Gujja S."/>
            <person name="Hansen M."/>
            <person name="Heiman D."/>
            <person name="Howarth C."/>
            <person name="Larimer J."/>
            <person name="Lui A."/>
            <person name="MacDonald P.J.P."/>
            <person name="McCowen C."/>
            <person name="Montmayeur A."/>
            <person name="Murphy C."/>
            <person name="Neiman D."/>
            <person name="Pearson M."/>
            <person name="Priest M."/>
            <person name="Roberts A."/>
            <person name="Saif S."/>
            <person name="Shea T."/>
            <person name="Sisk P."/>
            <person name="Stolte C."/>
            <person name="Sykes S."/>
            <person name="Wortman J."/>
            <person name="Nusbaum C."/>
            <person name="Birren B."/>
        </authorList>
    </citation>
    <scope>NUCLEOTIDE SEQUENCE [LARGE SCALE GENOMIC DNA]</scope>
    <source>
        <strain evidence="1 2">ATCC 38327</strain>
    </source>
</reference>
<dbReference type="Proteomes" id="UP000054350">
    <property type="component" value="Unassembled WGS sequence"/>
</dbReference>
<dbReference type="EMBL" id="GG745389">
    <property type="protein sequence ID" value="KNE73176.1"/>
    <property type="molecule type" value="Genomic_DNA"/>
</dbReference>
<evidence type="ECO:0000313" key="2">
    <source>
        <dbReference type="Proteomes" id="UP000054350"/>
    </source>
</evidence>
<keyword evidence="2" id="KW-1185">Reference proteome</keyword>
<dbReference type="VEuPathDB" id="FungiDB:AMAG_20698"/>
<dbReference type="AlphaFoldDB" id="A0A0L0TEU2"/>
<name>A0A0L0TEU2_ALLM3</name>
<sequence length="64" mass="7533">MLQLPKLMEAIDLMQAKYSEYWDLVLPQIIIGSIFDPNCHLHMWVAVWESEGVLASEITWHMIF</sequence>
<organism evidence="1 2">
    <name type="scientific">Allomyces macrogynus (strain ATCC 38327)</name>
    <name type="common">Allomyces javanicus var. macrogynus</name>
    <dbReference type="NCBI Taxonomy" id="578462"/>
    <lineage>
        <taxon>Eukaryota</taxon>
        <taxon>Fungi</taxon>
        <taxon>Fungi incertae sedis</taxon>
        <taxon>Blastocladiomycota</taxon>
        <taxon>Blastocladiomycetes</taxon>
        <taxon>Blastocladiales</taxon>
        <taxon>Blastocladiaceae</taxon>
        <taxon>Allomyces</taxon>
    </lineage>
</organism>
<reference evidence="2" key="2">
    <citation type="submission" date="2009-11" db="EMBL/GenBank/DDBJ databases">
        <title>The Genome Sequence of Allomyces macrogynus strain ATCC 38327.</title>
        <authorList>
            <consortium name="The Broad Institute Genome Sequencing Platform"/>
            <person name="Russ C."/>
            <person name="Cuomo C."/>
            <person name="Shea T."/>
            <person name="Young S.K."/>
            <person name="Zeng Q."/>
            <person name="Koehrsen M."/>
            <person name="Haas B."/>
            <person name="Borodovsky M."/>
            <person name="Guigo R."/>
            <person name="Alvarado L."/>
            <person name="Berlin A."/>
            <person name="Borenstein D."/>
            <person name="Chen Z."/>
            <person name="Engels R."/>
            <person name="Freedman E."/>
            <person name="Gellesch M."/>
            <person name="Goldberg J."/>
            <person name="Griggs A."/>
            <person name="Gujja S."/>
            <person name="Heiman D."/>
            <person name="Hepburn T."/>
            <person name="Howarth C."/>
            <person name="Jen D."/>
            <person name="Larson L."/>
            <person name="Lewis B."/>
            <person name="Mehta T."/>
            <person name="Park D."/>
            <person name="Pearson M."/>
            <person name="Roberts A."/>
            <person name="Saif S."/>
            <person name="Shenoy N."/>
            <person name="Sisk P."/>
            <person name="Stolte C."/>
            <person name="Sykes S."/>
            <person name="Walk T."/>
            <person name="White J."/>
            <person name="Yandava C."/>
            <person name="Burger G."/>
            <person name="Gray M.W."/>
            <person name="Holland P.W.H."/>
            <person name="King N."/>
            <person name="Lang F.B.F."/>
            <person name="Roger A.J."/>
            <person name="Ruiz-Trillo I."/>
            <person name="Lander E."/>
            <person name="Nusbaum C."/>
        </authorList>
    </citation>
    <scope>NUCLEOTIDE SEQUENCE [LARGE SCALE GENOMIC DNA]</scope>
    <source>
        <strain evidence="2">ATCC 38327</strain>
    </source>
</reference>
<protein>
    <recommendedName>
        <fullName evidence="3">hAT-like transposase RNase-H fold domain-containing protein</fullName>
    </recommendedName>
</protein>
<evidence type="ECO:0000313" key="1">
    <source>
        <dbReference type="EMBL" id="KNE73176.1"/>
    </source>
</evidence>
<gene>
    <name evidence="1" type="ORF">AMAG_20698</name>
</gene>
<proteinExistence type="predicted"/>
<accession>A0A0L0TEU2</accession>